<feature type="domain" description="Glycosyltransferase 2-like" evidence="1">
    <location>
        <begin position="8"/>
        <end position="52"/>
    </location>
</feature>
<dbReference type="SUPFAM" id="SSF53448">
    <property type="entry name" value="Nucleotide-diphospho-sugar transferases"/>
    <property type="match status" value="1"/>
</dbReference>
<evidence type="ECO:0000259" key="1">
    <source>
        <dbReference type="Pfam" id="PF00535"/>
    </source>
</evidence>
<reference evidence="2" key="1">
    <citation type="journal article" date="2014" name="Front. Microbiol.">
        <title>High frequency of phylogenetically diverse reductive dehalogenase-homologous genes in deep subseafloor sedimentary metagenomes.</title>
        <authorList>
            <person name="Kawai M."/>
            <person name="Futagami T."/>
            <person name="Toyoda A."/>
            <person name="Takaki Y."/>
            <person name="Nishi S."/>
            <person name="Hori S."/>
            <person name="Arai W."/>
            <person name="Tsubouchi T."/>
            <person name="Morono Y."/>
            <person name="Uchiyama I."/>
            <person name="Ito T."/>
            <person name="Fujiyama A."/>
            <person name="Inagaki F."/>
            <person name="Takami H."/>
        </authorList>
    </citation>
    <scope>NUCLEOTIDE SEQUENCE</scope>
    <source>
        <strain evidence="2">Expedition CK06-06</strain>
    </source>
</reference>
<dbReference type="AlphaFoldDB" id="X1FRS2"/>
<dbReference type="Pfam" id="PF00535">
    <property type="entry name" value="Glycos_transf_2"/>
    <property type="match status" value="1"/>
</dbReference>
<dbReference type="InterPro" id="IPR029044">
    <property type="entry name" value="Nucleotide-diphossugar_trans"/>
</dbReference>
<proteinExistence type="predicted"/>
<name>X1FRS2_9ZZZZ</name>
<dbReference type="Gene3D" id="3.90.550.10">
    <property type="entry name" value="Spore Coat Polysaccharide Biosynthesis Protein SpsA, Chain A"/>
    <property type="match status" value="1"/>
</dbReference>
<evidence type="ECO:0000313" key="2">
    <source>
        <dbReference type="EMBL" id="GAH32039.1"/>
    </source>
</evidence>
<accession>X1FRS2</accession>
<dbReference type="InterPro" id="IPR001173">
    <property type="entry name" value="Glyco_trans_2-like"/>
</dbReference>
<comment type="caution">
    <text evidence="2">The sequence shown here is derived from an EMBL/GenBank/DDBJ whole genome shotgun (WGS) entry which is preliminary data.</text>
</comment>
<protein>
    <recommendedName>
        <fullName evidence="1">Glycosyltransferase 2-like domain-containing protein</fullName>
    </recommendedName>
</protein>
<gene>
    <name evidence="2" type="ORF">S03H2_21765</name>
</gene>
<sequence>MEKWPKVSIIILNWNSWQDTIECLESIKNVNYKNLEVIIIDNASYDTSPEKIIYWLRKKTRGILASMLTILEILEKLKFVPVSLQLN</sequence>
<organism evidence="2">
    <name type="scientific">marine sediment metagenome</name>
    <dbReference type="NCBI Taxonomy" id="412755"/>
    <lineage>
        <taxon>unclassified sequences</taxon>
        <taxon>metagenomes</taxon>
        <taxon>ecological metagenomes</taxon>
    </lineage>
</organism>
<dbReference type="EMBL" id="BARU01011629">
    <property type="protein sequence ID" value="GAH32039.1"/>
    <property type="molecule type" value="Genomic_DNA"/>
</dbReference>